<gene>
    <name evidence="7" type="ORF">ARAM_003734</name>
</gene>
<evidence type="ECO:0000256" key="4">
    <source>
        <dbReference type="ARBA" id="ARBA00022490"/>
    </source>
</evidence>
<dbReference type="PANTHER" id="PTHR28081:SF1">
    <property type="entry name" value="DAMAGE-REGULATED IMPORT FACILITATOR 1"/>
    <property type="match status" value="1"/>
</dbReference>
<dbReference type="InterPro" id="IPR013900">
    <property type="entry name" value="RNR_inhibitor"/>
</dbReference>
<evidence type="ECO:0000256" key="1">
    <source>
        <dbReference type="ARBA" id="ARBA00004123"/>
    </source>
</evidence>
<evidence type="ECO:0000313" key="8">
    <source>
        <dbReference type="Proteomes" id="UP000034291"/>
    </source>
</evidence>
<reference evidence="7 8" key="1">
    <citation type="submission" date="2015-02" db="EMBL/GenBank/DDBJ databases">
        <title>Draft Genome Sequences of Two Closely-Related Aflatoxigenic Aspergillus Species Obtained from the Cote d'Ivoire.</title>
        <authorList>
            <person name="Moore G.G."/>
            <person name="Beltz S.B."/>
            <person name="Mack B.M."/>
        </authorList>
    </citation>
    <scope>NUCLEOTIDE SEQUENCE [LARGE SCALE GENOMIC DNA]</scope>
    <source>
        <strain evidence="7 8">SRRC1468</strain>
    </source>
</reference>
<dbReference type="GO" id="GO:0008104">
    <property type="term" value="P:intracellular protein localization"/>
    <property type="evidence" value="ECO:0007669"/>
    <property type="project" value="TreeGrafter"/>
</dbReference>
<dbReference type="PANTHER" id="PTHR28081">
    <property type="entry name" value="DAMAGE-REGULATED IMPORT FACILITATOR 1-RELATED"/>
    <property type="match status" value="1"/>
</dbReference>
<feature type="compositionally biased region" description="Polar residues" evidence="6">
    <location>
        <begin position="165"/>
        <end position="181"/>
    </location>
</feature>
<comment type="subcellular location">
    <subcellularLocation>
        <location evidence="2">Cytoplasm</location>
    </subcellularLocation>
    <subcellularLocation>
        <location evidence="1">Nucleus</location>
    </subcellularLocation>
</comment>
<keyword evidence="8" id="KW-1185">Reference proteome</keyword>
<name>A0A0F8XBJ1_9EURO</name>
<organism evidence="7 8">
    <name type="scientific">Aspergillus rambellii</name>
    <dbReference type="NCBI Taxonomy" id="308745"/>
    <lineage>
        <taxon>Eukaryota</taxon>
        <taxon>Fungi</taxon>
        <taxon>Dikarya</taxon>
        <taxon>Ascomycota</taxon>
        <taxon>Pezizomycotina</taxon>
        <taxon>Eurotiomycetes</taxon>
        <taxon>Eurotiomycetidae</taxon>
        <taxon>Eurotiales</taxon>
        <taxon>Aspergillaceae</taxon>
        <taxon>Aspergillus</taxon>
        <taxon>Aspergillus subgen. Nidulantes</taxon>
    </lineage>
</organism>
<comment type="caution">
    <text evidence="7">The sequence shown here is derived from an EMBL/GenBank/DDBJ whole genome shotgun (WGS) entry which is preliminary data.</text>
</comment>
<evidence type="ECO:0000256" key="5">
    <source>
        <dbReference type="ARBA" id="ARBA00023242"/>
    </source>
</evidence>
<sequence length="291" mass="31921">MASTKVSDLSSKRRRFQPPITTFFSTTSDPNTSSSASHLSYTHYSAATHSPTPVVPAKVQASLLSVGMRVRKSVAEGYKTQPTKTIEDIPITHGARTLQATPTTTPSYLNPHWELAPFCGISKSGDYPGVQSLPPQPPTSLPYSNAPVARYNRHITTDDADTFSLPPSSQESIDSHSTAQKRSYDLDCSEYEEELGEIKPALPGAGTPWGDPLRLNPVTTHSASLVSGRTILPPKLGRHRSHFLAAQKQRTEMNFGDADFDEPAFLRRREEVDMDYVLTPAHDYEVHMGGV</sequence>
<dbReference type="GO" id="GO:1990846">
    <property type="term" value="F:ribonucleoside-diphosphate reductase inhibitor activity"/>
    <property type="evidence" value="ECO:0007669"/>
    <property type="project" value="TreeGrafter"/>
</dbReference>
<proteinExistence type="inferred from homology"/>
<evidence type="ECO:0000313" key="7">
    <source>
        <dbReference type="EMBL" id="KKK26910.1"/>
    </source>
</evidence>
<evidence type="ECO:0000256" key="6">
    <source>
        <dbReference type="SAM" id="MobiDB-lite"/>
    </source>
</evidence>
<keyword evidence="4" id="KW-0963">Cytoplasm</keyword>
<dbReference type="Pfam" id="PF08591">
    <property type="entry name" value="RNR_inhib"/>
    <property type="match status" value="1"/>
</dbReference>
<dbReference type="GO" id="GO:0005737">
    <property type="term" value="C:cytoplasm"/>
    <property type="evidence" value="ECO:0007669"/>
    <property type="project" value="UniProtKB-SubCell"/>
</dbReference>
<evidence type="ECO:0000256" key="2">
    <source>
        <dbReference type="ARBA" id="ARBA00004496"/>
    </source>
</evidence>
<evidence type="ECO:0000256" key="3">
    <source>
        <dbReference type="ARBA" id="ARBA00005459"/>
    </source>
</evidence>
<keyword evidence="5" id="KW-0539">Nucleus</keyword>
<comment type="similarity">
    <text evidence="3">Belongs to the DIF1/spd1 family.</text>
</comment>
<protein>
    <submittedName>
        <fullName evidence="7">Uncharacterized protein</fullName>
    </submittedName>
</protein>
<dbReference type="OrthoDB" id="4072855at2759"/>
<accession>A0A0F8XBJ1</accession>
<dbReference type="AlphaFoldDB" id="A0A0F8XBJ1"/>
<dbReference type="Proteomes" id="UP000034291">
    <property type="component" value="Unassembled WGS sequence"/>
</dbReference>
<dbReference type="EMBL" id="JZBS01000203">
    <property type="protein sequence ID" value="KKK26910.1"/>
    <property type="molecule type" value="Genomic_DNA"/>
</dbReference>
<dbReference type="GO" id="GO:0005634">
    <property type="term" value="C:nucleus"/>
    <property type="evidence" value="ECO:0007669"/>
    <property type="project" value="UniProtKB-SubCell"/>
</dbReference>
<feature type="region of interest" description="Disordered" evidence="6">
    <location>
        <begin position="158"/>
        <end position="181"/>
    </location>
</feature>